<dbReference type="Proteomes" id="UP000463857">
    <property type="component" value="Chromosome"/>
</dbReference>
<dbReference type="PANTHER" id="PTHR30627:SF1">
    <property type="entry name" value="PEPTIDOGLYCAN D,D-TRANSPEPTIDASE FTSI"/>
    <property type="match status" value="1"/>
</dbReference>
<feature type="domain" description="Penicillin-binding protein transpeptidase" evidence="4">
    <location>
        <begin position="260"/>
        <end position="564"/>
    </location>
</feature>
<name>A0A7L4YI47_9ACTN</name>
<dbReference type="GO" id="GO:0005886">
    <property type="term" value="C:plasma membrane"/>
    <property type="evidence" value="ECO:0007669"/>
    <property type="project" value="TreeGrafter"/>
</dbReference>
<dbReference type="InParanoid" id="A0A7L4YI47"/>
<gene>
    <name evidence="6" type="ORF">EK0264_01800</name>
</gene>
<dbReference type="OrthoDB" id="9789078at2"/>
<accession>A0A7L4YI47</accession>
<dbReference type="Pfam" id="PF00905">
    <property type="entry name" value="Transpeptidase"/>
    <property type="match status" value="1"/>
</dbReference>
<organism evidence="6 7">
    <name type="scientific">Epidermidibacterium keratini</name>
    <dbReference type="NCBI Taxonomy" id="1891644"/>
    <lineage>
        <taxon>Bacteria</taxon>
        <taxon>Bacillati</taxon>
        <taxon>Actinomycetota</taxon>
        <taxon>Actinomycetes</taxon>
        <taxon>Sporichthyales</taxon>
        <taxon>Sporichthyaceae</taxon>
        <taxon>Epidermidibacterium</taxon>
    </lineage>
</organism>
<evidence type="ECO:0000259" key="4">
    <source>
        <dbReference type="Pfam" id="PF00905"/>
    </source>
</evidence>
<proteinExistence type="inferred from homology"/>
<dbReference type="InterPro" id="IPR005311">
    <property type="entry name" value="PBP_dimer"/>
</dbReference>
<feature type="domain" description="Penicillin-binding protein dimerisation" evidence="5">
    <location>
        <begin position="62"/>
        <end position="215"/>
    </location>
</feature>
<dbReference type="Pfam" id="PF03717">
    <property type="entry name" value="PBP_dimer"/>
    <property type="match status" value="1"/>
</dbReference>
<dbReference type="Gene3D" id="3.90.1310.10">
    <property type="entry name" value="Penicillin-binding protein 2a (Domain 2)"/>
    <property type="match status" value="1"/>
</dbReference>
<dbReference type="FunCoup" id="A0A7L4YI47">
    <property type="interactions" value="27"/>
</dbReference>
<dbReference type="InterPro" id="IPR050515">
    <property type="entry name" value="Beta-lactam/transpept"/>
</dbReference>
<dbReference type="GO" id="GO:0008658">
    <property type="term" value="F:penicillin binding"/>
    <property type="evidence" value="ECO:0007669"/>
    <property type="project" value="InterPro"/>
</dbReference>
<dbReference type="SUPFAM" id="SSF56601">
    <property type="entry name" value="beta-lactamase/transpeptidase-like"/>
    <property type="match status" value="1"/>
</dbReference>
<dbReference type="InterPro" id="IPR001460">
    <property type="entry name" value="PCN-bd_Tpept"/>
</dbReference>
<dbReference type="PANTHER" id="PTHR30627">
    <property type="entry name" value="PEPTIDOGLYCAN D,D-TRANSPEPTIDASE"/>
    <property type="match status" value="1"/>
</dbReference>
<dbReference type="SUPFAM" id="SSF56519">
    <property type="entry name" value="Penicillin binding protein dimerisation domain"/>
    <property type="match status" value="1"/>
</dbReference>
<dbReference type="InterPro" id="IPR036138">
    <property type="entry name" value="PBP_dimer_sf"/>
</dbReference>
<dbReference type="InterPro" id="IPR012338">
    <property type="entry name" value="Beta-lactam/transpept-like"/>
</dbReference>
<keyword evidence="3" id="KW-0472">Membrane</keyword>
<dbReference type="Gene3D" id="3.40.710.10">
    <property type="entry name" value="DD-peptidase/beta-lactamase superfamily"/>
    <property type="match status" value="1"/>
</dbReference>
<evidence type="ECO:0000313" key="7">
    <source>
        <dbReference type="Proteomes" id="UP000463857"/>
    </source>
</evidence>
<comment type="subcellular location">
    <subcellularLocation>
        <location evidence="1">Membrane</location>
    </subcellularLocation>
</comment>
<evidence type="ECO:0000256" key="1">
    <source>
        <dbReference type="ARBA" id="ARBA00004370"/>
    </source>
</evidence>
<sequence>MRSRRRNRRLKLADGSRRMRAAMVVLSLLMLVIGGRLLQLQGLDGAAYAAQGEGTRLRTKVLPAERGQITDRNGTQLAYNVETREIYADPRLIPQDKRAQIAEVLSTELQLPYSDVMLAMMVDGAYSPIASNVEPSVAQKIVTTTIDEQSLNALGIGSNRTQKRIYPSTTTGGQIVGFVGRDGNGLAGIEQSFDAILAGQEGKLVYEASPSGAMIPAGIQQETPAEPGASVQLTINSDLQYLVQNAVDAYQQTSGATATSAVVLDAKSGQVVAMYGTPGYDPTNPGASNPDDLANPAISQVLEPGSINKVTTIGPALDQGIVTPDTVLTVPGSIPVADVIVNDAWVHGNVEFTVTGILAKSSNVGTLMINKKLSKEGFYAALQKFGIGQKTGIELPAESPGILAPRDKWSGSQVGNVPIGQGVSLTPLQMATVYQAIANDGVRIPPRIVESTTEPDGTTKKVATPEPVNVMSASAAEDLRGMLEAVVNEGTGGAGAVPGYRVGGKTGTGQRANPQTGGYAGGGYYHTFVGMAPIEDPKYVVAIAVTDPNVAVQGGAAPLFSTVMGQVLQGAGVPPSSSTAPKYTLTVD</sequence>
<protein>
    <submittedName>
        <fullName evidence="6">Penicillin-binding protein 2</fullName>
    </submittedName>
</protein>
<dbReference type="RefSeq" id="WP_159542332.1">
    <property type="nucleotide sequence ID" value="NZ_CP047156.1"/>
</dbReference>
<evidence type="ECO:0000256" key="2">
    <source>
        <dbReference type="ARBA" id="ARBA00007171"/>
    </source>
</evidence>
<dbReference type="GO" id="GO:0071555">
    <property type="term" value="P:cell wall organization"/>
    <property type="evidence" value="ECO:0007669"/>
    <property type="project" value="TreeGrafter"/>
</dbReference>
<evidence type="ECO:0000256" key="3">
    <source>
        <dbReference type="ARBA" id="ARBA00023136"/>
    </source>
</evidence>
<keyword evidence="7" id="KW-1185">Reference proteome</keyword>
<evidence type="ECO:0000313" key="6">
    <source>
        <dbReference type="EMBL" id="QHB99144.1"/>
    </source>
</evidence>
<dbReference type="KEGG" id="eke:EK0264_01800"/>
<dbReference type="AlphaFoldDB" id="A0A7L4YI47"/>
<dbReference type="Gene3D" id="3.30.450.330">
    <property type="match status" value="1"/>
</dbReference>
<comment type="similarity">
    <text evidence="2">Belongs to the transpeptidase family.</text>
</comment>
<dbReference type="EMBL" id="CP047156">
    <property type="protein sequence ID" value="QHB99144.1"/>
    <property type="molecule type" value="Genomic_DNA"/>
</dbReference>
<reference evidence="6 7" key="1">
    <citation type="journal article" date="2018" name="Int. J. Syst. Evol. Microbiol.">
        <title>Epidermidibacterium keratini gen. nov., sp. nov., a member of the family Sporichthyaceae, isolated from keratin epidermis.</title>
        <authorList>
            <person name="Lee D.G."/>
            <person name="Trujillo M.E."/>
            <person name="Kang S."/>
            <person name="Nam J.J."/>
            <person name="Kim Y.J."/>
        </authorList>
    </citation>
    <scope>NUCLEOTIDE SEQUENCE [LARGE SCALE GENOMIC DNA]</scope>
    <source>
        <strain evidence="6 7">EPI-7</strain>
    </source>
</reference>
<evidence type="ECO:0000259" key="5">
    <source>
        <dbReference type="Pfam" id="PF03717"/>
    </source>
</evidence>